<gene>
    <name evidence="2" type="ORF">AYL99_11795</name>
</gene>
<sequence>MKKDAGASVSGDAQKSEKDKDNNNNNNNNNTRVSFGIVVCYFRWCSAFLSPAFHKCSPRSHES</sequence>
<proteinExistence type="predicted"/>
<feature type="region of interest" description="Disordered" evidence="1">
    <location>
        <begin position="1"/>
        <end position="31"/>
    </location>
</feature>
<protein>
    <submittedName>
        <fullName evidence="2">Uncharacterized protein</fullName>
    </submittedName>
</protein>
<reference evidence="2 3" key="1">
    <citation type="submission" date="2016-04" db="EMBL/GenBank/DDBJ databases">
        <title>Draft genome of Fonsecaea erecta CBS 125763.</title>
        <authorList>
            <person name="Weiss V.A."/>
            <person name="Vicente V.A."/>
            <person name="Raittz R.T."/>
            <person name="Moreno L.F."/>
            <person name="De Souza E.M."/>
            <person name="Pedrosa F.O."/>
            <person name="Steffens M.B."/>
            <person name="Faoro H."/>
            <person name="Tadra-Sfeir M.Z."/>
            <person name="Najafzadeh M.J."/>
            <person name="Felipe M.S."/>
            <person name="Teixeira M."/>
            <person name="Sun J."/>
            <person name="Xi L."/>
            <person name="Gomes R."/>
            <person name="De Azevedo C.M."/>
            <person name="Salgado C.G."/>
            <person name="Da Silva M.B."/>
            <person name="Nascimento M.F."/>
            <person name="Queiroz-Telles F."/>
            <person name="Attili D.S."/>
            <person name="Gorbushina A."/>
        </authorList>
    </citation>
    <scope>NUCLEOTIDE SEQUENCE [LARGE SCALE GENOMIC DNA]</scope>
    <source>
        <strain evidence="2 3">CBS 125763</strain>
    </source>
</reference>
<evidence type="ECO:0000313" key="2">
    <source>
        <dbReference type="EMBL" id="OAP54035.1"/>
    </source>
</evidence>
<name>A0A178Z4L6_9EURO</name>
<organism evidence="2 3">
    <name type="scientific">Fonsecaea erecta</name>
    <dbReference type="NCBI Taxonomy" id="1367422"/>
    <lineage>
        <taxon>Eukaryota</taxon>
        <taxon>Fungi</taxon>
        <taxon>Dikarya</taxon>
        <taxon>Ascomycota</taxon>
        <taxon>Pezizomycotina</taxon>
        <taxon>Eurotiomycetes</taxon>
        <taxon>Chaetothyriomycetidae</taxon>
        <taxon>Chaetothyriales</taxon>
        <taxon>Herpotrichiellaceae</taxon>
        <taxon>Fonsecaea</taxon>
    </lineage>
</organism>
<comment type="caution">
    <text evidence="2">The sequence shown here is derived from an EMBL/GenBank/DDBJ whole genome shotgun (WGS) entry which is preliminary data.</text>
</comment>
<evidence type="ECO:0000313" key="3">
    <source>
        <dbReference type="Proteomes" id="UP000078343"/>
    </source>
</evidence>
<dbReference type="EMBL" id="LVYI01000016">
    <property type="protein sequence ID" value="OAP54035.1"/>
    <property type="molecule type" value="Genomic_DNA"/>
</dbReference>
<dbReference type="Proteomes" id="UP000078343">
    <property type="component" value="Unassembled WGS sequence"/>
</dbReference>
<keyword evidence="3" id="KW-1185">Reference proteome</keyword>
<dbReference type="RefSeq" id="XP_018687402.1">
    <property type="nucleotide sequence ID" value="XM_018843300.1"/>
</dbReference>
<dbReference type="AlphaFoldDB" id="A0A178Z4L6"/>
<accession>A0A178Z4L6</accession>
<dbReference type="GeneID" id="30015963"/>
<evidence type="ECO:0000256" key="1">
    <source>
        <dbReference type="SAM" id="MobiDB-lite"/>
    </source>
</evidence>